<comment type="caution">
    <text evidence="1">The sequence shown here is derived from an EMBL/GenBank/DDBJ whole genome shotgun (WGS) entry which is preliminary data.</text>
</comment>
<keyword evidence="2" id="KW-1185">Reference proteome</keyword>
<proteinExistence type="predicted"/>
<sequence>MATSIIKGKQDPLVTAIIPRQVTLDDAVKVALVQSVPTTIESLFVNSIEECIHESVLSGVKAVVDMISNKKSTQALLPNRVRVFQSLKILHSMVDKSHLSIVEISWLTYKVQEAFNVAEIWIPNGSVSCVPKILFTPLKLLTCKTMLKSYLVRLCNLNLGRRRS</sequence>
<accession>A0A9Q1JJN0</accession>
<dbReference type="Proteomes" id="UP001153076">
    <property type="component" value="Unassembled WGS sequence"/>
</dbReference>
<organism evidence="1 2">
    <name type="scientific">Carnegiea gigantea</name>
    <dbReference type="NCBI Taxonomy" id="171969"/>
    <lineage>
        <taxon>Eukaryota</taxon>
        <taxon>Viridiplantae</taxon>
        <taxon>Streptophyta</taxon>
        <taxon>Embryophyta</taxon>
        <taxon>Tracheophyta</taxon>
        <taxon>Spermatophyta</taxon>
        <taxon>Magnoliopsida</taxon>
        <taxon>eudicotyledons</taxon>
        <taxon>Gunneridae</taxon>
        <taxon>Pentapetalae</taxon>
        <taxon>Caryophyllales</taxon>
        <taxon>Cactineae</taxon>
        <taxon>Cactaceae</taxon>
        <taxon>Cactoideae</taxon>
        <taxon>Echinocereeae</taxon>
        <taxon>Carnegiea</taxon>
    </lineage>
</organism>
<dbReference type="AlphaFoldDB" id="A0A9Q1JJN0"/>
<name>A0A9Q1JJN0_9CARY</name>
<evidence type="ECO:0000313" key="1">
    <source>
        <dbReference type="EMBL" id="KAJ8428042.1"/>
    </source>
</evidence>
<dbReference type="EMBL" id="JAKOGI010001061">
    <property type="protein sequence ID" value="KAJ8428042.1"/>
    <property type="molecule type" value="Genomic_DNA"/>
</dbReference>
<evidence type="ECO:0000313" key="2">
    <source>
        <dbReference type="Proteomes" id="UP001153076"/>
    </source>
</evidence>
<gene>
    <name evidence="1" type="ORF">Cgig2_007619</name>
</gene>
<reference evidence="1" key="1">
    <citation type="submission" date="2022-04" db="EMBL/GenBank/DDBJ databases">
        <title>Carnegiea gigantea Genome sequencing and assembly v2.</title>
        <authorList>
            <person name="Copetti D."/>
            <person name="Sanderson M.J."/>
            <person name="Burquez A."/>
            <person name="Wojciechowski M.F."/>
        </authorList>
    </citation>
    <scope>NUCLEOTIDE SEQUENCE</scope>
    <source>
        <strain evidence="1">SGP5-SGP5p</strain>
        <tissue evidence="1">Aerial part</tissue>
    </source>
</reference>
<protein>
    <submittedName>
        <fullName evidence="1">Uncharacterized protein</fullName>
    </submittedName>
</protein>